<keyword evidence="1" id="KW-0812">Transmembrane</keyword>
<dbReference type="AlphaFoldDB" id="A0A7J7XAV7"/>
<feature type="transmembrane region" description="Helical" evidence="1">
    <location>
        <begin position="46"/>
        <end position="73"/>
    </location>
</feature>
<evidence type="ECO:0000313" key="3">
    <source>
        <dbReference type="Proteomes" id="UP000558488"/>
    </source>
</evidence>
<keyword evidence="1" id="KW-1133">Transmembrane helix</keyword>
<name>A0A7J7XAV7_PIPKU</name>
<gene>
    <name evidence="2" type="ORF">mPipKuh1_010585</name>
</gene>
<proteinExistence type="predicted"/>
<reference evidence="2 3" key="1">
    <citation type="journal article" date="2020" name="Nature">
        <title>Six reference-quality genomes reveal evolution of bat adaptations.</title>
        <authorList>
            <person name="Jebb D."/>
            <person name="Huang Z."/>
            <person name="Pippel M."/>
            <person name="Hughes G.M."/>
            <person name="Lavrichenko K."/>
            <person name="Devanna P."/>
            <person name="Winkler S."/>
            <person name="Jermiin L.S."/>
            <person name="Skirmuntt E.C."/>
            <person name="Katzourakis A."/>
            <person name="Burkitt-Gray L."/>
            <person name="Ray D.A."/>
            <person name="Sullivan K.A.M."/>
            <person name="Roscito J.G."/>
            <person name="Kirilenko B.M."/>
            <person name="Davalos L.M."/>
            <person name="Corthals A.P."/>
            <person name="Power M.L."/>
            <person name="Jones G."/>
            <person name="Ransome R.D."/>
            <person name="Dechmann D.K.N."/>
            <person name="Locatelli A.G."/>
            <person name="Puechmaille S.J."/>
            <person name="Fedrigo O."/>
            <person name="Jarvis E.D."/>
            <person name="Hiller M."/>
            <person name="Vernes S.C."/>
            <person name="Myers E.W."/>
            <person name="Teeling E.C."/>
        </authorList>
    </citation>
    <scope>NUCLEOTIDE SEQUENCE [LARGE SCALE GENOMIC DNA]</scope>
    <source>
        <strain evidence="2">MPipKuh1</strain>
        <tissue evidence="2">Flight muscle</tissue>
    </source>
</reference>
<dbReference type="EMBL" id="JACAGB010000008">
    <property type="protein sequence ID" value="KAF6346801.1"/>
    <property type="molecule type" value="Genomic_DNA"/>
</dbReference>
<accession>A0A7J7XAV7</accession>
<protein>
    <submittedName>
        <fullName evidence="2">Uncharacterized protein</fullName>
    </submittedName>
</protein>
<sequence length="130" mass="15119">MAGSVPSQQHNSEVLPMLQPVHLITQPWRQAQEISPLGLALTEAPIMLGLLSFFLFFKTYFIDFFFFFFFFFLQRGRESDRELETLMRERNIDQLLPAHLPRGMCPQPRYMPLTGIKPGTFQSAGRRSIH</sequence>
<keyword evidence="1" id="KW-0472">Membrane</keyword>
<evidence type="ECO:0000256" key="1">
    <source>
        <dbReference type="SAM" id="Phobius"/>
    </source>
</evidence>
<organism evidence="2 3">
    <name type="scientific">Pipistrellus kuhlii</name>
    <name type="common">Kuhl's pipistrelle</name>
    <dbReference type="NCBI Taxonomy" id="59472"/>
    <lineage>
        <taxon>Eukaryota</taxon>
        <taxon>Metazoa</taxon>
        <taxon>Chordata</taxon>
        <taxon>Craniata</taxon>
        <taxon>Vertebrata</taxon>
        <taxon>Euteleostomi</taxon>
        <taxon>Mammalia</taxon>
        <taxon>Eutheria</taxon>
        <taxon>Laurasiatheria</taxon>
        <taxon>Chiroptera</taxon>
        <taxon>Yangochiroptera</taxon>
        <taxon>Vespertilionidae</taxon>
        <taxon>Pipistrellus</taxon>
    </lineage>
</organism>
<dbReference type="Proteomes" id="UP000558488">
    <property type="component" value="Unassembled WGS sequence"/>
</dbReference>
<keyword evidence="3" id="KW-1185">Reference proteome</keyword>
<comment type="caution">
    <text evidence="2">The sequence shown here is derived from an EMBL/GenBank/DDBJ whole genome shotgun (WGS) entry which is preliminary data.</text>
</comment>
<evidence type="ECO:0000313" key="2">
    <source>
        <dbReference type="EMBL" id="KAF6346801.1"/>
    </source>
</evidence>